<sequence>GFSVKWVWRFHNPVMVVDGRFRFLWIVCLILQLYQPFALVRFFLRRRSSHLRRLRPKLLFFAGLCCSVYLLGITFVETIQRAIPLLVVEFVGGGVMSMGVDTVTFLTISLFLSFNIMKNQLTVRRNSMVGDQLQPNNIRTMKALRSNKAAAAFVFVSWAILTAAQGVWIVFHPELMSLQYSEANFGNSSTAEYKLHSFLLFKVEVTTLFLAVMAFRVRMLVDNNGLKRNLIRVALCFMTGLLSNELFSSSLLPEMVDDLEALPIVSKLLIGNVGVFYGLIGSPLTRPQKRTRLMSGNTYRSSGSKVKKMSLFEQFLHTAEGFAAFKEHLISELAVENLLFWSDVEEFRNLPEDSERREKAKYIVRLYLTTDAPMEVNVREVYRPKLDDLVSLSRPVPENLFQKAQQSVVRMLEKDSMERFRYGKKTSAIWDTFLMIHKENAILDGITRCNTAATIHTIGKSSSIETSSAD</sequence>
<evidence type="ECO:0000313" key="3">
    <source>
        <dbReference type="EMBL" id="CRZ00499.1"/>
    </source>
</evidence>
<feature type="transmembrane region" description="Helical" evidence="1">
    <location>
        <begin position="23"/>
        <end position="44"/>
    </location>
</feature>
<keyword evidence="1" id="KW-0472">Membrane</keyword>
<feature type="transmembrane region" description="Helical" evidence="1">
    <location>
        <begin position="56"/>
        <end position="76"/>
    </location>
</feature>
<dbReference type="Gene3D" id="1.10.167.10">
    <property type="entry name" value="Regulator of G-protein Signalling 4, domain 2"/>
    <property type="match status" value="1"/>
</dbReference>
<feature type="transmembrane region" description="Helical" evidence="1">
    <location>
        <begin position="96"/>
        <end position="117"/>
    </location>
</feature>
<reference evidence="3" key="1">
    <citation type="submission" date="2015-04" db="EMBL/GenBank/DDBJ databases">
        <title>The genome sequence of the plant pathogenic Rhizarian Plasmodiophora brassicae reveals insights in its biotrophic life cycle and the origin of chitin synthesis.</title>
        <authorList>
            <person name="Schwelm A."/>
            <person name="Fogelqvist J."/>
            <person name="Knaust A."/>
            <person name="Julke S."/>
            <person name="Lilja T."/>
            <person name="Dhandapani V."/>
            <person name="Bonilla-Rosso G."/>
            <person name="Karlsson M."/>
            <person name="Shevchenko A."/>
            <person name="Choi S.R."/>
            <person name="Kim H.G."/>
            <person name="Park J.Y."/>
            <person name="Lim Y.P."/>
            <person name="Ludwig-Muller J."/>
            <person name="Dixelius C."/>
        </authorList>
    </citation>
    <scope>NUCLEOTIDE SEQUENCE</scope>
    <source>
        <tissue evidence="3">Potato root galls</tissue>
    </source>
</reference>
<dbReference type="SUPFAM" id="SSF48097">
    <property type="entry name" value="Regulator of G-protein signaling, RGS"/>
    <property type="match status" value="1"/>
</dbReference>
<dbReference type="InterPro" id="IPR016137">
    <property type="entry name" value="RGS"/>
</dbReference>
<organism evidence="3">
    <name type="scientific">Spongospora subterranea</name>
    <dbReference type="NCBI Taxonomy" id="70186"/>
    <lineage>
        <taxon>Eukaryota</taxon>
        <taxon>Sar</taxon>
        <taxon>Rhizaria</taxon>
        <taxon>Endomyxa</taxon>
        <taxon>Phytomyxea</taxon>
        <taxon>Plasmodiophorida</taxon>
        <taxon>Plasmodiophoridae</taxon>
        <taxon>Spongospora</taxon>
    </lineage>
</organism>
<protein>
    <recommendedName>
        <fullName evidence="2">RGS domain-containing protein</fullName>
    </recommendedName>
</protein>
<feature type="transmembrane region" description="Helical" evidence="1">
    <location>
        <begin position="149"/>
        <end position="171"/>
    </location>
</feature>
<proteinExistence type="predicted"/>
<dbReference type="SMART" id="SM00315">
    <property type="entry name" value="RGS"/>
    <property type="match status" value="1"/>
</dbReference>
<dbReference type="InterPro" id="IPR044926">
    <property type="entry name" value="RGS_subdomain_2"/>
</dbReference>
<feature type="transmembrane region" description="Helical" evidence="1">
    <location>
        <begin position="229"/>
        <end position="252"/>
    </location>
</feature>
<keyword evidence="1" id="KW-1133">Transmembrane helix</keyword>
<feature type="transmembrane region" description="Helical" evidence="1">
    <location>
        <begin position="198"/>
        <end position="217"/>
    </location>
</feature>
<evidence type="ECO:0000256" key="1">
    <source>
        <dbReference type="SAM" id="Phobius"/>
    </source>
</evidence>
<keyword evidence="1" id="KW-0812">Transmembrane</keyword>
<dbReference type="PRINTS" id="PR01301">
    <property type="entry name" value="RGSPROTEIN"/>
</dbReference>
<feature type="non-terminal residue" evidence="3">
    <location>
        <position position="1"/>
    </location>
</feature>
<name>A0A0H5QY38_9EUKA</name>
<feature type="domain" description="RGS" evidence="2">
    <location>
        <begin position="311"/>
        <end position="420"/>
    </location>
</feature>
<dbReference type="PANTHER" id="PTHR10845">
    <property type="entry name" value="REGULATOR OF G PROTEIN SIGNALING"/>
    <property type="match status" value="1"/>
</dbReference>
<dbReference type="AlphaFoldDB" id="A0A0H5QY38"/>
<dbReference type="PROSITE" id="PS50132">
    <property type="entry name" value="RGS"/>
    <property type="match status" value="1"/>
</dbReference>
<evidence type="ECO:0000259" key="2">
    <source>
        <dbReference type="PROSITE" id="PS50132"/>
    </source>
</evidence>
<accession>A0A0H5QY38</accession>
<dbReference type="EMBL" id="HACM01000057">
    <property type="protein sequence ID" value="CRZ00499.1"/>
    <property type="molecule type" value="Transcribed_RNA"/>
</dbReference>
<dbReference type="PANTHER" id="PTHR10845:SF192">
    <property type="entry name" value="DOUBLE HIT, ISOFORM B"/>
    <property type="match status" value="1"/>
</dbReference>
<dbReference type="CDD" id="cd07440">
    <property type="entry name" value="RGS"/>
    <property type="match status" value="1"/>
</dbReference>
<dbReference type="InterPro" id="IPR036305">
    <property type="entry name" value="RGS_sf"/>
</dbReference>
<dbReference type="Pfam" id="PF00615">
    <property type="entry name" value="RGS"/>
    <property type="match status" value="1"/>
</dbReference>
<feature type="transmembrane region" description="Helical" evidence="1">
    <location>
        <begin position="264"/>
        <end position="284"/>
    </location>
</feature>